<accession>A0ACC1LGK9</accession>
<evidence type="ECO:0000313" key="1">
    <source>
        <dbReference type="EMBL" id="KAJ2808056.1"/>
    </source>
</evidence>
<name>A0ACC1LGK9_9FUNG</name>
<keyword evidence="2" id="KW-1185">Reference proteome</keyword>
<proteinExistence type="predicted"/>
<protein>
    <submittedName>
        <fullName evidence="1">Uncharacterized protein</fullName>
    </submittedName>
</protein>
<dbReference type="Proteomes" id="UP001140087">
    <property type="component" value="Unassembled WGS sequence"/>
</dbReference>
<gene>
    <name evidence="1" type="ORF">H4R21_000237</name>
</gene>
<organism evidence="1 2">
    <name type="scientific">Coemansia helicoidea</name>
    <dbReference type="NCBI Taxonomy" id="1286919"/>
    <lineage>
        <taxon>Eukaryota</taxon>
        <taxon>Fungi</taxon>
        <taxon>Fungi incertae sedis</taxon>
        <taxon>Zoopagomycota</taxon>
        <taxon>Kickxellomycotina</taxon>
        <taxon>Kickxellomycetes</taxon>
        <taxon>Kickxellales</taxon>
        <taxon>Kickxellaceae</taxon>
        <taxon>Coemansia</taxon>
    </lineage>
</organism>
<comment type="caution">
    <text evidence="1">The sequence shown here is derived from an EMBL/GenBank/DDBJ whole genome shotgun (WGS) entry which is preliminary data.</text>
</comment>
<evidence type="ECO:0000313" key="2">
    <source>
        <dbReference type="Proteomes" id="UP001140087"/>
    </source>
</evidence>
<dbReference type="EMBL" id="JANBUN010000018">
    <property type="protein sequence ID" value="KAJ2808056.1"/>
    <property type="molecule type" value="Genomic_DNA"/>
</dbReference>
<reference evidence="1" key="1">
    <citation type="submission" date="2022-07" db="EMBL/GenBank/DDBJ databases">
        <title>Phylogenomic reconstructions and comparative analyses of Kickxellomycotina fungi.</title>
        <authorList>
            <person name="Reynolds N.K."/>
            <person name="Stajich J.E."/>
            <person name="Barry K."/>
            <person name="Grigoriev I.V."/>
            <person name="Crous P."/>
            <person name="Smith M.E."/>
        </authorList>
    </citation>
    <scope>NUCLEOTIDE SEQUENCE</scope>
    <source>
        <strain evidence="1">BCRC 34780</strain>
    </source>
</reference>
<sequence>MPTSDGSGTSDMCKGRTDDQHVGQPFTDPAACNKFYTCGSDGKAYSGTCPPGSYYDTTLCNCSQAAKAACGDRKV</sequence>